<name>A0A7I4Z6X2_HAECO</name>
<keyword evidence="1" id="KW-0812">Transmembrane</keyword>
<reference evidence="3" key="1">
    <citation type="submission" date="2020-12" db="UniProtKB">
        <authorList>
            <consortium name="WormBaseParasite"/>
        </authorList>
    </citation>
    <scope>IDENTIFICATION</scope>
    <source>
        <strain evidence="3">MHco3</strain>
    </source>
</reference>
<feature type="transmembrane region" description="Helical" evidence="1">
    <location>
        <begin position="146"/>
        <end position="166"/>
    </location>
</feature>
<dbReference type="InterPro" id="IPR009545">
    <property type="entry name" value="Claudin-like"/>
</dbReference>
<keyword evidence="2" id="KW-1185">Reference proteome</keyword>
<evidence type="ECO:0000256" key="1">
    <source>
        <dbReference type="SAM" id="Phobius"/>
    </source>
</evidence>
<keyword evidence="1" id="KW-1133">Transmembrane helix</keyword>
<feature type="transmembrane region" description="Helical" evidence="1">
    <location>
        <begin position="7"/>
        <end position="28"/>
    </location>
</feature>
<evidence type="ECO:0000313" key="3">
    <source>
        <dbReference type="WBParaSite" id="HCON_00187255-00001"/>
    </source>
</evidence>
<dbReference type="AlphaFoldDB" id="A0A7I4Z6X2"/>
<organism evidence="2 3">
    <name type="scientific">Haemonchus contortus</name>
    <name type="common">Barber pole worm</name>
    <dbReference type="NCBI Taxonomy" id="6289"/>
    <lineage>
        <taxon>Eukaryota</taxon>
        <taxon>Metazoa</taxon>
        <taxon>Ecdysozoa</taxon>
        <taxon>Nematoda</taxon>
        <taxon>Chromadorea</taxon>
        <taxon>Rhabditida</taxon>
        <taxon>Rhabditina</taxon>
        <taxon>Rhabditomorpha</taxon>
        <taxon>Strongyloidea</taxon>
        <taxon>Trichostrongylidae</taxon>
        <taxon>Haemonchus</taxon>
    </lineage>
</organism>
<evidence type="ECO:0000313" key="2">
    <source>
        <dbReference type="Proteomes" id="UP000025227"/>
    </source>
</evidence>
<feature type="transmembrane region" description="Helical" evidence="1">
    <location>
        <begin position="107"/>
        <end position="126"/>
    </location>
</feature>
<dbReference type="OMA" id="FRYKFTH"/>
<dbReference type="OrthoDB" id="5857545at2759"/>
<dbReference type="WBParaSite" id="HCON_00187255-00001">
    <property type="protein sequence ID" value="HCON_00187255-00001"/>
    <property type="gene ID" value="HCON_00187255"/>
</dbReference>
<dbReference type="Proteomes" id="UP000025227">
    <property type="component" value="Unplaced"/>
</dbReference>
<sequence length="181" mass="20151">MPSHLMKLLIGATIWAVLAFVFICISLFTQDWVDIGISGVSGSVGIFPWQCVSSNTCNVFWDTADGWDKCFFFLMLFAFIFQFFALITAAVALFIPRFRYKFTHHFCGTQGLITVLLIAELILYGIEYDRNLGGLENIPGVSVTLGYSYWQSLAAAIFSTVAVMIGGAAAKRARHHDCECY</sequence>
<dbReference type="Pfam" id="PF06653">
    <property type="entry name" value="Claudin_3"/>
    <property type="match status" value="1"/>
</dbReference>
<protein>
    <submittedName>
        <fullName evidence="3">Epithelial membrane protein 2</fullName>
    </submittedName>
</protein>
<keyword evidence="1" id="KW-0472">Membrane</keyword>
<feature type="transmembrane region" description="Helical" evidence="1">
    <location>
        <begin position="71"/>
        <end position="95"/>
    </location>
</feature>
<accession>A0A7I4Z6X2</accession>
<proteinExistence type="predicted"/>